<dbReference type="Proteomes" id="UP001221898">
    <property type="component" value="Unassembled WGS sequence"/>
</dbReference>
<evidence type="ECO:0000259" key="4">
    <source>
        <dbReference type="PROSITE" id="PS50009"/>
    </source>
</evidence>
<feature type="compositionally biased region" description="Low complexity" evidence="3">
    <location>
        <begin position="522"/>
        <end position="535"/>
    </location>
</feature>
<dbReference type="CDD" id="cd06224">
    <property type="entry name" value="REM"/>
    <property type="match status" value="1"/>
</dbReference>
<evidence type="ECO:0008006" key="9">
    <source>
        <dbReference type="Google" id="ProtNLM"/>
    </source>
</evidence>
<dbReference type="Pfam" id="PF00617">
    <property type="entry name" value="RasGEF"/>
    <property type="match status" value="1"/>
</dbReference>
<dbReference type="PROSITE" id="PS50212">
    <property type="entry name" value="RASGEF_NTER"/>
    <property type="match status" value="1"/>
</dbReference>
<evidence type="ECO:0000256" key="1">
    <source>
        <dbReference type="ARBA" id="ARBA00022658"/>
    </source>
</evidence>
<dbReference type="InterPro" id="IPR001895">
    <property type="entry name" value="RASGEF_cat_dom"/>
</dbReference>
<dbReference type="Pfam" id="PF00788">
    <property type="entry name" value="RA"/>
    <property type="match status" value="1"/>
</dbReference>
<gene>
    <name evidence="7" type="ORF">AAFF_G00339330</name>
</gene>
<dbReference type="PANTHER" id="PTHR23113:SF220">
    <property type="entry name" value="RAL GUANINE NUCLEOTIDE DISSOCIATION STIMULATOR-LIKE 3"/>
    <property type="match status" value="1"/>
</dbReference>
<dbReference type="Pfam" id="PF00618">
    <property type="entry name" value="RasGEF_N"/>
    <property type="match status" value="1"/>
</dbReference>
<dbReference type="CDD" id="cd00155">
    <property type="entry name" value="RasGEF"/>
    <property type="match status" value="1"/>
</dbReference>
<reference evidence="7" key="1">
    <citation type="journal article" date="2023" name="Science">
        <title>Genome structures resolve the early diversification of teleost fishes.</title>
        <authorList>
            <person name="Parey E."/>
            <person name="Louis A."/>
            <person name="Montfort J."/>
            <person name="Bouchez O."/>
            <person name="Roques C."/>
            <person name="Iampietro C."/>
            <person name="Lluch J."/>
            <person name="Castinel A."/>
            <person name="Donnadieu C."/>
            <person name="Desvignes T."/>
            <person name="Floi Bucao C."/>
            <person name="Jouanno E."/>
            <person name="Wen M."/>
            <person name="Mejri S."/>
            <person name="Dirks R."/>
            <person name="Jansen H."/>
            <person name="Henkel C."/>
            <person name="Chen W.J."/>
            <person name="Zahm M."/>
            <person name="Cabau C."/>
            <person name="Klopp C."/>
            <person name="Thompson A.W."/>
            <person name="Robinson-Rechavi M."/>
            <person name="Braasch I."/>
            <person name="Lecointre G."/>
            <person name="Bobe J."/>
            <person name="Postlethwait J.H."/>
            <person name="Berthelot C."/>
            <person name="Roest Crollius H."/>
            <person name="Guiguen Y."/>
        </authorList>
    </citation>
    <scope>NUCLEOTIDE SEQUENCE</scope>
    <source>
        <strain evidence="7">NC1722</strain>
    </source>
</reference>
<comment type="caution">
    <text evidence="7">The sequence shown here is derived from an EMBL/GenBank/DDBJ whole genome shotgun (WGS) entry which is preliminary data.</text>
</comment>
<name>A0AAD7WPF0_9TELE</name>
<feature type="compositionally biased region" description="Acidic residues" evidence="3">
    <location>
        <begin position="190"/>
        <end position="214"/>
    </location>
</feature>
<sequence>MGKWELTMNPVQEWGEEVEEGAVFGITLRREPIQPPADSAEAQTEFSFVQYRTCKLRRLKAATLPRLVAHLLEPSCQETDYARIFLSMHRAFASTKELVELLFQRNEEESDVGNSSSHESSLGPLIHTWLEEHSEDFREPPQYPSLRLLFRRLHRHLAFRRLAQHVDALLKKFQHEETDSCGQASPAQQLEEEVQEDESEDEGLGSENTEEAGDFMDFPVPDVAEELTRLDAELFVKVVPFQCLGCLWSHRDKDESLSPTVRATIAQFNAITNRRARVIEKWIRVAQECRQLRNLSSLRAILSALQSNAIYRLRKTWVAVCRDSMATFEQLCETFPDENCVLRSREILVEDGSQPAADNSSPKTAKRSPISRQLSSPTGVVPYLGTYLTVLTMLDTALPDTVEGLINFEKRRREFEILSQICQLQASCTQYSLPHHPQIGPWLLGSKLLGDQESYELSRELEPPNDTCPSSPGPWSHRLLSKKLSSLLTVSEGSGRKTQSDQISVSSSGSSGSEMEDLNTPQSSSLSLQCLSSSCHNVAFPPGRPNAPPPPGPPPTRSKTSLPPPQRPPAAPSSRPQHKRSVSMTSLPVYNRQVADSCIVRVTVECGNNGNMYKSILLTSQDKTAQVIQRALEKHNLENVSGQEFTLSQVLPHNKELLILDKANVFYAMSTTANYDFVLRRREQGRRGQGSTSSLGSLTGGRHSK</sequence>
<evidence type="ECO:0000313" key="8">
    <source>
        <dbReference type="Proteomes" id="UP001221898"/>
    </source>
</evidence>
<keyword evidence="8" id="KW-1185">Reference proteome</keyword>
<feature type="domain" description="Ras-GEF" evidence="4">
    <location>
        <begin position="219"/>
        <end position="464"/>
    </location>
</feature>
<dbReference type="Gene3D" id="1.20.870.10">
    <property type="entry name" value="Son of sevenless (SoS) protein Chain: S domain 1"/>
    <property type="match status" value="1"/>
</dbReference>
<dbReference type="InterPro" id="IPR000651">
    <property type="entry name" value="Ras-like_Gua-exchang_fac_N"/>
</dbReference>
<dbReference type="InterPro" id="IPR000159">
    <property type="entry name" value="RA_dom"/>
</dbReference>
<feature type="compositionally biased region" description="Pro residues" evidence="3">
    <location>
        <begin position="542"/>
        <end position="571"/>
    </location>
</feature>
<feature type="region of interest" description="Disordered" evidence="3">
    <location>
        <begin position="456"/>
        <end position="475"/>
    </location>
</feature>
<dbReference type="PANTHER" id="PTHR23113">
    <property type="entry name" value="GUANINE NUCLEOTIDE EXCHANGE FACTOR"/>
    <property type="match status" value="1"/>
</dbReference>
<dbReference type="Gene3D" id="3.10.20.90">
    <property type="entry name" value="Phosphatidylinositol 3-kinase Catalytic Subunit, Chain A, domain 1"/>
    <property type="match status" value="1"/>
</dbReference>
<dbReference type="AlphaFoldDB" id="A0AAD7WPF0"/>
<dbReference type="PROSITE" id="PS50009">
    <property type="entry name" value="RASGEF_CAT"/>
    <property type="match status" value="1"/>
</dbReference>
<dbReference type="SUPFAM" id="SSF54236">
    <property type="entry name" value="Ubiquitin-like"/>
    <property type="match status" value="1"/>
</dbReference>
<dbReference type="InterPro" id="IPR029071">
    <property type="entry name" value="Ubiquitin-like_domsf"/>
</dbReference>
<feature type="domain" description="Ras-associating" evidence="5">
    <location>
        <begin position="596"/>
        <end position="684"/>
    </location>
</feature>
<dbReference type="SUPFAM" id="SSF48366">
    <property type="entry name" value="Ras GEF"/>
    <property type="match status" value="1"/>
</dbReference>
<feature type="domain" description="N-terminal Ras-GEF" evidence="6">
    <location>
        <begin position="55"/>
        <end position="174"/>
    </location>
</feature>
<evidence type="ECO:0000256" key="2">
    <source>
        <dbReference type="PROSITE-ProRule" id="PRU00168"/>
    </source>
</evidence>
<keyword evidence="1 2" id="KW-0344">Guanine-nucleotide releasing factor</keyword>
<organism evidence="7 8">
    <name type="scientific">Aldrovandia affinis</name>
    <dbReference type="NCBI Taxonomy" id="143900"/>
    <lineage>
        <taxon>Eukaryota</taxon>
        <taxon>Metazoa</taxon>
        <taxon>Chordata</taxon>
        <taxon>Craniata</taxon>
        <taxon>Vertebrata</taxon>
        <taxon>Euteleostomi</taxon>
        <taxon>Actinopterygii</taxon>
        <taxon>Neopterygii</taxon>
        <taxon>Teleostei</taxon>
        <taxon>Notacanthiformes</taxon>
        <taxon>Halosauridae</taxon>
        <taxon>Aldrovandia</taxon>
    </lineage>
</organism>
<proteinExistence type="predicted"/>
<dbReference type="GO" id="GO:0005085">
    <property type="term" value="F:guanyl-nucleotide exchange factor activity"/>
    <property type="evidence" value="ECO:0007669"/>
    <property type="project" value="UniProtKB-KW"/>
</dbReference>
<evidence type="ECO:0000259" key="5">
    <source>
        <dbReference type="PROSITE" id="PS50200"/>
    </source>
</evidence>
<dbReference type="GO" id="GO:0005886">
    <property type="term" value="C:plasma membrane"/>
    <property type="evidence" value="ECO:0007669"/>
    <property type="project" value="TreeGrafter"/>
</dbReference>
<dbReference type="GO" id="GO:0007265">
    <property type="term" value="P:Ras protein signal transduction"/>
    <property type="evidence" value="ECO:0007669"/>
    <property type="project" value="TreeGrafter"/>
</dbReference>
<accession>A0AAD7WPF0</accession>
<dbReference type="InterPro" id="IPR023578">
    <property type="entry name" value="Ras_GEF_dom_sf"/>
</dbReference>
<dbReference type="SMART" id="SM00147">
    <property type="entry name" value="RasGEF"/>
    <property type="match status" value="1"/>
</dbReference>
<feature type="region of interest" description="Disordered" evidence="3">
    <location>
        <begin position="490"/>
        <end position="582"/>
    </location>
</feature>
<evidence type="ECO:0000313" key="7">
    <source>
        <dbReference type="EMBL" id="KAJ8404160.1"/>
    </source>
</evidence>
<dbReference type="SMART" id="SM00314">
    <property type="entry name" value="RA"/>
    <property type="match status" value="1"/>
</dbReference>
<protein>
    <recommendedName>
        <fullName evidence="9">Ral guanine nucleotide dissociation stimulator-like 1</fullName>
    </recommendedName>
</protein>
<dbReference type="Gene3D" id="1.10.840.10">
    <property type="entry name" value="Ras guanine-nucleotide exchange factors catalytic domain"/>
    <property type="match status" value="1"/>
</dbReference>
<feature type="region of interest" description="Disordered" evidence="3">
    <location>
        <begin position="683"/>
        <end position="705"/>
    </location>
</feature>
<dbReference type="EMBL" id="JAINUG010000054">
    <property type="protein sequence ID" value="KAJ8404160.1"/>
    <property type="molecule type" value="Genomic_DNA"/>
</dbReference>
<feature type="compositionally biased region" description="Low complexity" evidence="3">
    <location>
        <begin position="504"/>
        <end position="513"/>
    </location>
</feature>
<dbReference type="InterPro" id="IPR008937">
    <property type="entry name" value="Ras-like_GEF"/>
</dbReference>
<dbReference type="PROSITE" id="PS50200">
    <property type="entry name" value="RA"/>
    <property type="match status" value="1"/>
</dbReference>
<evidence type="ECO:0000259" key="6">
    <source>
        <dbReference type="PROSITE" id="PS50212"/>
    </source>
</evidence>
<dbReference type="InterPro" id="IPR036964">
    <property type="entry name" value="RASGEF_cat_dom_sf"/>
</dbReference>
<evidence type="ECO:0000256" key="3">
    <source>
        <dbReference type="SAM" id="MobiDB-lite"/>
    </source>
</evidence>
<feature type="region of interest" description="Disordered" evidence="3">
    <location>
        <begin position="352"/>
        <end position="374"/>
    </location>
</feature>
<feature type="compositionally biased region" description="Low complexity" evidence="3">
    <location>
        <begin position="689"/>
        <end position="705"/>
    </location>
</feature>
<feature type="region of interest" description="Disordered" evidence="3">
    <location>
        <begin position="178"/>
        <end position="216"/>
    </location>
</feature>
<dbReference type="CDD" id="cd00153">
    <property type="entry name" value="RA_RalGDS_like"/>
    <property type="match status" value="1"/>
</dbReference>
<dbReference type="SMART" id="SM00229">
    <property type="entry name" value="RasGEFN"/>
    <property type="match status" value="1"/>
</dbReference>